<evidence type="ECO:0000313" key="9">
    <source>
        <dbReference type="EMBL" id="KAK5064577.1"/>
    </source>
</evidence>
<keyword evidence="1" id="KW-0479">Metal-binding</keyword>
<evidence type="ECO:0000256" key="1">
    <source>
        <dbReference type="ARBA" id="ARBA00022723"/>
    </source>
</evidence>
<dbReference type="GO" id="GO:0008270">
    <property type="term" value="F:zinc ion binding"/>
    <property type="evidence" value="ECO:0007669"/>
    <property type="project" value="InterPro"/>
</dbReference>
<feature type="region of interest" description="Disordered" evidence="7">
    <location>
        <begin position="460"/>
        <end position="486"/>
    </location>
</feature>
<organism evidence="9 10">
    <name type="scientific">Exophiala bonariae</name>
    <dbReference type="NCBI Taxonomy" id="1690606"/>
    <lineage>
        <taxon>Eukaryota</taxon>
        <taxon>Fungi</taxon>
        <taxon>Dikarya</taxon>
        <taxon>Ascomycota</taxon>
        <taxon>Pezizomycotina</taxon>
        <taxon>Eurotiomycetes</taxon>
        <taxon>Chaetothyriomycetidae</taxon>
        <taxon>Chaetothyriales</taxon>
        <taxon>Herpotrichiellaceae</taxon>
        <taxon>Exophiala</taxon>
    </lineage>
</organism>
<dbReference type="InterPro" id="IPR007219">
    <property type="entry name" value="XnlR_reg_dom"/>
</dbReference>
<dbReference type="PANTHER" id="PTHR31313:SF4">
    <property type="entry name" value="CONIDIAL DEVELOPMENT PROTEIN FLUFFY"/>
    <property type="match status" value="1"/>
</dbReference>
<keyword evidence="10" id="KW-1185">Reference proteome</keyword>
<dbReference type="GO" id="GO:0003677">
    <property type="term" value="F:DNA binding"/>
    <property type="evidence" value="ECO:0007669"/>
    <property type="project" value="UniProtKB-KW"/>
</dbReference>
<evidence type="ECO:0000256" key="2">
    <source>
        <dbReference type="ARBA" id="ARBA00022833"/>
    </source>
</evidence>
<dbReference type="InterPro" id="IPR051615">
    <property type="entry name" value="Transcr_Regulatory_Elem"/>
</dbReference>
<keyword evidence="6" id="KW-0539">Nucleus</keyword>
<feature type="compositionally biased region" description="Basic and acidic residues" evidence="7">
    <location>
        <begin position="474"/>
        <end position="486"/>
    </location>
</feature>
<dbReference type="Proteomes" id="UP001358417">
    <property type="component" value="Unassembled WGS sequence"/>
</dbReference>
<name>A0AAV9NT97_9EURO</name>
<dbReference type="GO" id="GO:0006351">
    <property type="term" value="P:DNA-templated transcription"/>
    <property type="evidence" value="ECO:0007669"/>
    <property type="project" value="InterPro"/>
</dbReference>
<dbReference type="RefSeq" id="XP_064711901.1">
    <property type="nucleotide sequence ID" value="XM_064844041.1"/>
</dbReference>
<dbReference type="EMBL" id="JAVRRD010000001">
    <property type="protein sequence ID" value="KAK5064577.1"/>
    <property type="molecule type" value="Genomic_DNA"/>
</dbReference>
<sequence length="571" mass="63998">MAESKDRIGSLEERNRELAKMLQRVALNVTLPEDFQAQVETLLSESPDVVLDACSATDPTPRTPADLRVDTSQSPSLDITRASRTMAGPSRLSIQSQHRLMGDELLEKKKISPSKWTEVTTNDGLVRHLLTLYFCWEYPTFASLSKEHFLLDYNSGRPRFCSSLLVNILCSMGATLCDMKEVRSDPDDPNTAGDHFFAEAQRLLSKEDIPCVTTIQALNLMALRQARSGNDVSSWHYARNAMRIAIDLDLPSDDPEQEPEEPYVFTRAERQVRVATFWGCFALEHAWSLLAGRVPQIRLSEIKIHKPVIVDEIEKEEWKTYTDSGPEEENSGYRQESNISMYFHCAVLVHFRPFINLAVIGSSISPRSICLEASRNISSLVKSYKHLYGLRRVPIFLPYILMTAELAMIALSRSEPEESTPDLYPSDNMHYLAELSTWYPSAKQALAICKFFREQRGATVRGEDPVPGGSSIDMDAKSDNDDERDRGLMVPGNNVQTFFRPSNPDRSFQRPALRPSGPWDVALLSLGSPNFPLQSNPLGKIVSGPAQLRGGADAMENLRDALKTHGLTFIA</sequence>
<accession>A0AAV9NT97</accession>
<feature type="domain" description="Xylanolytic transcriptional activator regulatory" evidence="8">
    <location>
        <begin position="234"/>
        <end position="313"/>
    </location>
</feature>
<evidence type="ECO:0000256" key="6">
    <source>
        <dbReference type="ARBA" id="ARBA00023242"/>
    </source>
</evidence>
<comment type="caution">
    <text evidence="9">The sequence shown here is derived from an EMBL/GenBank/DDBJ whole genome shotgun (WGS) entry which is preliminary data.</text>
</comment>
<dbReference type="CDD" id="cd12148">
    <property type="entry name" value="fungal_TF_MHR"/>
    <property type="match status" value="1"/>
</dbReference>
<reference evidence="9 10" key="1">
    <citation type="submission" date="2023-08" db="EMBL/GenBank/DDBJ databases">
        <title>Black Yeasts Isolated from many extreme environments.</title>
        <authorList>
            <person name="Coleine C."/>
            <person name="Stajich J.E."/>
            <person name="Selbmann L."/>
        </authorList>
    </citation>
    <scope>NUCLEOTIDE SEQUENCE [LARGE SCALE GENOMIC DNA]</scope>
    <source>
        <strain evidence="9 10">CCFEE 5792</strain>
    </source>
</reference>
<dbReference type="Pfam" id="PF04082">
    <property type="entry name" value="Fungal_trans"/>
    <property type="match status" value="1"/>
</dbReference>
<dbReference type="PANTHER" id="PTHR31313">
    <property type="entry name" value="TY1 ENHANCER ACTIVATOR"/>
    <property type="match status" value="1"/>
</dbReference>
<keyword evidence="2" id="KW-0862">Zinc</keyword>
<keyword evidence="3" id="KW-0805">Transcription regulation</keyword>
<keyword evidence="4" id="KW-0238">DNA-binding</keyword>
<dbReference type="GeneID" id="89968632"/>
<gene>
    <name evidence="9" type="ORF">LTR84_000410</name>
</gene>
<evidence type="ECO:0000256" key="5">
    <source>
        <dbReference type="ARBA" id="ARBA00023163"/>
    </source>
</evidence>
<evidence type="ECO:0000259" key="8">
    <source>
        <dbReference type="SMART" id="SM00906"/>
    </source>
</evidence>
<proteinExistence type="predicted"/>
<dbReference type="AlphaFoldDB" id="A0AAV9NT97"/>
<evidence type="ECO:0000256" key="3">
    <source>
        <dbReference type="ARBA" id="ARBA00023015"/>
    </source>
</evidence>
<protein>
    <recommendedName>
        <fullName evidence="8">Xylanolytic transcriptional activator regulatory domain-containing protein</fullName>
    </recommendedName>
</protein>
<dbReference type="SMART" id="SM00906">
    <property type="entry name" value="Fungal_trans"/>
    <property type="match status" value="1"/>
</dbReference>
<evidence type="ECO:0000313" key="10">
    <source>
        <dbReference type="Proteomes" id="UP001358417"/>
    </source>
</evidence>
<evidence type="ECO:0000256" key="7">
    <source>
        <dbReference type="SAM" id="MobiDB-lite"/>
    </source>
</evidence>
<evidence type="ECO:0000256" key="4">
    <source>
        <dbReference type="ARBA" id="ARBA00023125"/>
    </source>
</evidence>
<keyword evidence="5" id="KW-0804">Transcription</keyword>